<keyword evidence="6" id="KW-1133">Transmembrane helix</keyword>
<dbReference type="Pfam" id="PF06553">
    <property type="entry name" value="BNIP3"/>
    <property type="match status" value="1"/>
</dbReference>
<gene>
    <name evidence="10" type="ORF">CCH79_00001038</name>
</gene>
<comment type="subcellular location">
    <subcellularLocation>
        <location evidence="1">Membrane</location>
        <topology evidence="1">Single-pass membrane protein</topology>
    </subcellularLocation>
    <subcellularLocation>
        <location evidence="2">Mitochondrion membrane</location>
    </subcellularLocation>
</comment>
<evidence type="ECO:0000256" key="8">
    <source>
        <dbReference type="ARBA" id="ARBA00023136"/>
    </source>
</evidence>
<dbReference type="Proteomes" id="UP000250572">
    <property type="component" value="Unassembled WGS sequence"/>
</dbReference>
<organism evidence="10 11">
    <name type="scientific">Gambusia affinis</name>
    <name type="common">Western mosquitofish</name>
    <name type="synonym">Heterandria affinis</name>
    <dbReference type="NCBI Taxonomy" id="33528"/>
    <lineage>
        <taxon>Eukaryota</taxon>
        <taxon>Metazoa</taxon>
        <taxon>Chordata</taxon>
        <taxon>Craniata</taxon>
        <taxon>Vertebrata</taxon>
        <taxon>Euteleostomi</taxon>
        <taxon>Actinopterygii</taxon>
        <taxon>Neopterygii</taxon>
        <taxon>Teleostei</taxon>
        <taxon>Neoteleostei</taxon>
        <taxon>Acanthomorphata</taxon>
        <taxon>Ovalentaria</taxon>
        <taxon>Atherinomorphae</taxon>
        <taxon>Cyprinodontiformes</taxon>
        <taxon>Poeciliidae</taxon>
        <taxon>Poeciliinae</taxon>
        <taxon>Gambusia</taxon>
    </lineage>
</organism>
<evidence type="ECO:0000256" key="4">
    <source>
        <dbReference type="ARBA" id="ARBA00022692"/>
    </source>
</evidence>
<proteinExistence type="inferred from homology"/>
<dbReference type="GO" id="GO:0005635">
    <property type="term" value="C:nuclear envelope"/>
    <property type="evidence" value="ECO:0007669"/>
    <property type="project" value="TreeGrafter"/>
</dbReference>
<keyword evidence="5" id="KW-0053">Apoptosis</keyword>
<evidence type="ECO:0000256" key="2">
    <source>
        <dbReference type="ARBA" id="ARBA00004325"/>
    </source>
</evidence>
<reference evidence="10 11" key="1">
    <citation type="journal article" date="2018" name="G3 (Bethesda)">
        <title>A High-Quality Reference Genome for the Invasive Mosquitofish Gambusia affinis Using a Chicago Library.</title>
        <authorList>
            <person name="Hoffberg S.L."/>
            <person name="Troendle N.J."/>
            <person name="Glenn T.C."/>
            <person name="Mahmud O."/>
            <person name="Louha S."/>
            <person name="Chalopin D."/>
            <person name="Bennetzen J.L."/>
            <person name="Mauricio R."/>
        </authorList>
    </citation>
    <scope>NUCLEOTIDE SEQUENCE [LARGE SCALE GENOMIC DNA]</scope>
    <source>
        <strain evidence="10">NE01/NJP1002.9</strain>
        <tissue evidence="10">Muscle</tissue>
    </source>
</reference>
<keyword evidence="11" id="KW-1185">Reference proteome</keyword>
<dbReference type="PANTHER" id="PTHR15186:SF9">
    <property type="entry name" value="BCL-2_ADENOVIRUS E1B 19KD INTERACTION PROTEIN XR"/>
    <property type="match status" value="1"/>
</dbReference>
<sequence>MRLKITGCFVYLCLCDTWKKRVEAGEAEERVRAGRGGKRIRAVIVPGVHSVGPNTGVTEGDWYRTGSLFHLFVLSGLPASLRALFPTSTRQECLSPTQRHRRTDFTGRWRLVLILGIGHLAIPWTGSWVELEELIAAVSRRESLTGPQDSISSALQGELERILLEAQLECERSRDSPPQVVTPRSTSSPTRPTSEQDSDCVPIQEEVERQVDTDWVWDWSSRPENMPLKEFVFQHPKQPGSLSVRKTEVMKRGIFSSDVLLILVPSLLASHLLTLGVGKFELDFCFNKYVLGEGESIYIGKRLATSSASTL</sequence>
<dbReference type="PANTHER" id="PTHR15186">
    <property type="entry name" value="RE48077P"/>
    <property type="match status" value="1"/>
</dbReference>
<dbReference type="InterPro" id="IPR010548">
    <property type="entry name" value="BNIP3"/>
</dbReference>
<keyword evidence="8" id="KW-0472">Membrane</keyword>
<evidence type="ECO:0000313" key="10">
    <source>
        <dbReference type="EMBL" id="PWA26941.1"/>
    </source>
</evidence>
<dbReference type="GO" id="GO:0051607">
    <property type="term" value="P:defense response to virus"/>
    <property type="evidence" value="ECO:0007669"/>
    <property type="project" value="TreeGrafter"/>
</dbReference>
<comment type="caution">
    <text evidence="10">The sequence shown here is derived from an EMBL/GenBank/DDBJ whole genome shotgun (WGS) entry which is preliminary data.</text>
</comment>
<feature type="region of interest" description="Disordered" evidence="9">
    <location>
        <begin position="170"/>
        <end position="199"/>
    </location>
</feature>
<name>A0A315VUH6_GAMAF</name>
<evidence type="ECO:0000313" key="11">
    <source>
        <dbReference type="Proteomes" id="UP000250572"/>
    </source>
</evidence>
<evidence type="ECO:0000256" key="5">
    <source>
        <dbReference type="ARBA" id="ARBA00022703"/>
    </source>
</evidence>
<keyword evidence="7" id="KW-0496">Mitochondrion</keyword>
<dbReference type="GO" id="GO:0005741">
    <property type="term" value="C:mitochondrial outer membrane"/>
    <property type="evidence" value="ECO:0007669"/>
    <property type="project" value="TreeGrafter"/>
</dbReference>
<dbReference type="Gene3D" id="6.10.250.1020">
    <property type="match status" value="1"/>
</dbReference>
<comment type="similarity">
    <text evidence="3">Belongs to the NIP3 family.</text>
</comment>
<evidence type="ECO:0000256" key="3">
    <source>
        <dbReference type="ARBA" id="ARBA00007710"/>
    </source>
</evidence>
<evidence type="ECO:0000256" key="6">
    <source>
        <dbReference type="ARBA" id="ARBA00022989"/>
    </source>
</evidence>
<accession>A0A315VUH6</accession>
<dbReference type="STRING" id="33528.ENSGAFP00000018861"/>
<dbReference type="GO" id="GO:0042802">
    <property type="term" value="F:identical protein binding"/>
    <property type="evidence" value="ECO:0007669"/>
    <property type="project" value="UniProtKB-ARBA"/>
</dbReference>
<evidence type="ECO:0000256" key="7">
    <source>
        <dbReference type="ARBA" id="ARBA00023128"/>
    </source>
</evidence>
<dbReference type="GO" id="GO:0097345">
    <property type="term" value="P:mitochondrial outer membrane permeabilization"/>
    <property type="evidence" value="ECO:0007669"/>
    <property type="project" value="TreeGrafter"/>
</dbReference>
<protein>
    <submittedName>
        <fullName evidence="10">Uncharacterized protein</fullName>
    </submittedName>
</protein>
<dbReference type="AlphaFoldDB" id="A0A315VUH6"/>
<dbReference type="GO" id="GO:0005783">
    <property type="term" value="C:endoplasmic reticulum"/>
    <property type="evidence" value="ECO:0007669"/>
    <property type="project" value="TreeGrafter"/>
</dbReference>
<dbReference type="EMBL" id="NHOQ01001156">
    <property type="protein sequence ID" value="PWA26941.1"/>
    <property type="molecule type" value="Genomic_DNA"/>
</dbReference>
<feature type="compositionally biased region" description="Low complexity" evidence="9">
    <location>
        <begin position="176"/>
        <end position="193"/>
    </location>
</feature>
<evidence type="ECO:0000256" key="1">
    <source>
        <dbReference type="ARBA" id="ARBA00004167"/>
    </source>
</evidence>
<evidence type="ECO:0000256" key="9">
    <source>
        <dbReference type="SAM" id="MobiDB-lite"/>
    </source>
</evidence>
<keyword evidence="4" id="KW-0812">Transmembrane</keyword>
<dbReference type="GO" id="GO:0043065">
    <property type="term" value="P:positive regulation of apoptotic process"/>
    <property type="evidence" value="ECO:0007669"/>
    <property type="project" value="InterPro"/>
</dbReference>